<feature type="compositionally biased region" description="Low complexity" evidence="1">
    <location>
        <begin position="286"/>
        <end position="297"/>
    </location>
</feature>
<name>A0A1V8THT7_9PEZI</name>
<gene>
    <name evidence="2" type="ORF">B0A48_05198</name>
</gene>
<keyword evidence="3" id="KW-1185">Reference proteome</keyword>
<feature type="compositionally biased region" description="Polar residues" evidence="1">
    <location>
        <begin position="731"/>
        <end position="750"/>
    </location>
</feature>
<feature type="compositionally biased region" description="Low complexity" evidence="1">
    <location>
        <begin position="226"/>
        <end position="235"/>
    </location>
</feature>
<dbReference type="AlphaFoldDB" id="A0A1V8THT7"/>
<feature type="compositionally biased region" description="Polar residues" evidence="1">
    <location>
        <begin position="205"/>
        <end position="220"/>
    </location>
</feature>
<feature type="region of interest" description="Disordered" evidence="1">
    <location>
        <begin position="103"/>
        <end position="615"/>
    </location>
</feature>
<dbReference type="InParanoid" id="A0A1V8THT7"/>
<feature type="region of interest" description="Disordered" evidence="1">
    <location>
        <begin position="674"/>
        <end position="694"/>
    </location>
</feature>
<feature type="compositionally biased region" description="Polar residues" evidence="1">
    <location>
        <begin position="349"/>
        <end position="372"/>
    </location>
</feature>
<feature type="region of interest" description="Disordered" evidence="1">
    <location>
        <begin position="823"/>
        <end position="857"/>
    </location>
</feature>
<sequence>MDKAFSGLRARKFSIDVPRLKIGPNRADNRDLKKHINQLHFEPESPPQTPRSVRPPLPQDIEADLRNACAVVLHGFKPTAQTWQEQYGNKPQLDYSAIKQAPRKQVEGNGAPLSKEVSNNEAGPTAQELRAAAEAKFRESERKRQQRQSQARADELMAGPSKMPDMPGRDRSDSQHNRSKSTPYTVPSLVAPMPDFAARPKSVMRTASTGTTGSTPQTDSAEYPWSASTALTSATGTPAKDSKRTSAQAVHASAEAVLVTKASIVELRNANKDSETKDAGKAEFQSTTASAPPAATSGERSDSKILTPPTESTTPVAKVPIRKPVPASTDTSRPPTRQAPAPAPVLTRGYSTDGTSVTSDPPASALSRSQSRSGRRKTKLFEPGSLQRAASRARSVTRDVKDYMRSASRPRQAPPMPEAGPQSGLRRSESRSRQVSSQVKDYVRSASRAVSRKQSMDVSRGHGRSPSQDSFVSARSKAETHFDGGRSRSRREPSKPFYRTKTNASNTDLNNGSDRPSSRGRGADREAAAGASHEQAQVNLNRELPPLPGLDKWKDEEPEPSQAAQASTASSPLQSTAPTLKPAKPSIGNMREQPISTDDFAAARDNAQHAPKESVDDVLAARMGAPVSTAAIAKKPTGLRKPNTDIPPPVPAHAPPSVPTTSATIRHIDDFEYSHGYASSPTDPRGESAIKVDRRRSKSALEVYLPTRPAKAHTDNPAVAFSGRAQIVNAPRSNSQSRNAGFGRSMSTRQGPPPPPVQVRNIATSANTPLQHSRNNSDHHVPIYTANAMGDRAVERPQAFRTMSEQSDQAGAGVQKKKWWRFKGGNNGVLKTVTDRNGRSQQGTRDDDSAASPVIRY</sequence>
<reference evidence="3" key="1">
    <citation type="submission" date="2017-03" db="EMBL/GenBank/DDBJ databases">
        <title>Genomes of endolithic fungi from Antarctica.</title>
        <authorList>
            <person name="Coleine C."/>
            <person name="Masonjones S."/>
            <person name="Stajich J.E."/>
        </authorList>
    </citation>
    <scope>NUCLEOTIDE SEQUENCE [LARGE SCALE GENOMIC DNA]</scope>
    <source>
        <strain evidence="3">CCFEE 5527</strain>
    </source>
</reference>
<evidence type="ECO:0000256" key="1">
    <source>
        <dbReference type="SAM" id="MobiDB-lite"/>
    </source>
</evidence>
<proteinExistence type="predicted"/>
<dbReference type="Proteomes" id="UP000192596">
    <property type="component" value="Unassembled WGS sequence"/>
</dbReference>
<comment type="caution">
    <text evidence="2">The sequence shown here is derived from an EMBL/GenBank/DDBJ whole genome shotgun (WGS) entry which is preliminary data.</text>
</comment>
<feature type="compositionally biased region" description="Low complexity" evidence="1">
    <location>
        <begin position="560"/>
        <end position="579"/>
    </location>
</feature>
<feature type="compositionally biased region" description="Basic and acidic residues" evidence="1">
    <location>
        <begin position="269"/>
        <end position="281"/>
    </location>
</feature>
<evidence type="ECO:0000313" key="3">
    <source>
        <dbReference type="Proteomes" id="UP000192596"/>
    </source>
</evidence>
<dbReference type="EMBL" id="NAJO01000007">
    <property type="protein sequence ID" value="OQO10943.1"/>
    <property type="molecule type" value="Genomic_DNA"/>
</dbReference>
<feature type="compositionally biased region" description="Basic and acidic residues" evidence="1">
    <location>
        <begin position="606"/>
        <end position="615"/>
    </location>
</feature>
<organism evidence="2 3">
    <name type="scientific">Cryoendolithus antarcticus</name>
    <dbReference type="NCBI Taxonomy" id="1507870"/>
    <lineage>
        <taxon>Eukaryota</taxon>
        <taxon>Fungi</taxon>
        <taxon>Dikarya</taxon>
        <taxon>Ascomycota</taxon>
        <taxon>Pezizomycotina</taxon>
        <taxon>Dothideomycetes</taxon>
        <taxon>Dothideomycetidae</taxon>
        <taxon>Cladosporiales</taxon>
        <taxon>Cladosporiaceae</taxon>
        <taxon>Cryoendolithus</taxon>
    </lineage>
</organism>
<feature type="compositionally biased region" description="Basic and acidic residues" evidence="1">
    <location>
        <begin position="131"/>
        <end position="143"/>
    </location>
</feature>
<feature type="compositionally biased region" description="Basic and acidic residues" evidence="1">
    <location>
        <begin position="476"/>
        <end position="494"/>
    </location>
</feature>
<protein>
    <submittedName>
        <fullName evidence="2">Uncharacterized protein</fullName>
    </submittedName>
</protein>
<evidence type="ECO:0000313" key="2">
    <source>
        <dbReference type="EMBL" id="OQO10943.1"/>
    </source>
</evidence>
<accession>A0A1V8THT7</accession>
<feature type="compositionally biased region" description="Basic and acidic residues" evidence="1">
    <location>
        <begin position="833"/>
        <end position="848"/>
    </location>
</feature>
<feature type="region of interest" description="Disordered" evidence="1">
    <location>
        <begin position="728"/>
        <end position="761"/>
    </location>
</feature>
<dbReference type="OrthoDB" id="5430532at2759"/>
<feature type="compositionally biased region" description="Basic and acidic residues" evidence="1">
    <location>
        <begin position="167"/>
        <end position="176"/>
    </location>
</feature>
<feature type="compositionally biased region" description="Polar residues" evidence="1">
    <location>
        <begin position="500"/>
        <end position="515"/>
    </location>
</feature>